<proteinExistence type="predicted"/>
<sequence>MSITTTTNTQNYNVRAVLVDYDLHHTPETSPRRIPPYRPVNGRLVQSEWRVFQNNVERSFVNDMFSGVFIEAAASKIWHATMGRVWDVGYAKGGKW</sequence>
<reference evidence="1" key="1">
    <citation type="journal article" date="2020" name="Stud. Mycol.">
        <title>101 Dothideomycetes genomes: a test case for predicting lifestyles and emergence of pathogens.</title>
        <authorList>
            <person name="Haridas S."/>
            <person name="Albert R."/>
            <person name="Binder M."/>
            <person name="Bloem J."/>
            <person name="Labutti K."/>
            <person name="Salamov A."/>
            <person name="Andreopoulos B."/>
            <person name="Baker S."/>
            <person name="Barry K."/>
            <person name="Bills G."/>
            <person name="Bluhm B."/>
            <person name="Cannon C."/>
            <person name="Castanera R."/>
            <person name="Culley D."/>
            <person name="Daum C."/>
            <person name="Ezra D."/>
            <person name="Gonzalez J."/>
            <person name="Henrissat B."/>
            <person name="Kuo A."/>
            <person name="Liang C."/>
            <person name="Lipzen A."/>
            <person name="Lutzoni F."/>
            <person name="Magnuson J."/>
            <person name="Mondo S."/>
            <person name="Nolan M."/>
            <person name="Ohm R."/>
            <person name="Pangilinan J."/>
            <person name="Park H.-J."/>
            <person name="Ramirez L."/>
            <person name="Alfaro M."/>
            <person name="Sun H."/>
            <person name="Tritt A."/>
            <person name="Yoshinaga Y."/>
            <person name="Zwiers L.-H."/>
            <person name="Turgeon B."/>
            <person name="Goodwin S."/>
            <person name="Spatafora J."/>
            <person name="Crous P."/>
            <person name="Grigoriev I."/>
        </authorList>
    </citation>
    <scope>NUCLEOTIDE SEQUENCE</scope>
    <source>
        <strain evidence="1">CBS 122367</strain>
    </source>
</reference>
<organism evidence="1 2">
    <name type="scientific">Lentithecium fluviatile CBS 122367</name>
    <dbReference type="NCBI Taxonomy" id="1168545"/>
    <lineage>
        <taxon>Eukaryota</taxon>
        <taxon>Fungi</taxon>
        <taxon>Dikarya</taxon>
        <taxon>Ascomycota</taxon>
        <taxon>Pezizomycotina</taxon>
        <taxon>Dothideomycetes</taxon>
        <taxon>Pleosporomycetidae</taxon>
        <taxon>Pleosporales</taxon>
        <taxon>Massarineae</taxon>
        <taxon>Lentitheciaceae</taxon>
        <taxon>Lentithecium</taxon>
    </lineage>
</organism>
<evidence type="ECO:0000313" key="2">
    <source>
        <dbReference type="Proteomes" id="UP000799291"/>
    </source>
</evidence>
<dbReference type="AlphaFoldDB" id="A0A6G1J358"/>
<dbReference type="OrthoDB" id="5201563at2759"/>
<accession>A0A6G1J358</accession>
<name>A0A6G1J358_9PLEO</name>
<protein>
    <submittedName>
        <fullName evidence="1">Uncharacterized protein</fullName>
    </submittedName>
</protein>
<keyword evidence="2" id="KW-1185">Reference proteome</keyword>
<evidence type="ECO:0000313" key="1">
    <source>
        <dbReference type="EMBL" id="KAF2684651.1"/>
    </source>
</evidence>
<dbReference type="Proteomes" id="UP000799291">
    <property type="component" value="Unassembled WGS sequence"/>
</dbReference>
<dbReference type="EMBL" id="MU005581">
    <property type="protein sequence ID" value="KAF2684651.1"/>
    <property type="molecule type" value="Genomic_DNA"/>
</dbReference>
<gene>
    <name evidence="1" type="ORF">K458DRAFT_442955</name>
</gene>